<dbReference type="SUPFAM" id="SSF54593">
    <property type="entry name" value="Glyoxalase/Bleomycin resistance protein/Dihydroxybiphenyl dioxygenase"/>
    <property type="match status" value="1"/>
</dbReference>
<accession>A0A8J3Q256</accession>
<dbReference type="AlphaFoldDB" id="A0A8J3Q256"/>
<organism evidence="2 3">
    <name type="scientific">Rhizocola hellebori</name>
    <dbReference type="NCBI Taxonomy" id="1392758"/>
    <lineage>
        <taxon>Bacteria</taxon>
        <taxon>Bacillati</taxon>
        <taxon>Actinomycetota</taxon>
        <taxon>Actinomycetes</taxon>
        <taxon>Micromonosporales</taxon>
        <taxon>Micromonosporaceae</taxon>
        <taxon>Rhizocola</taxon>
    </lineage>
</organism>
<dbReference type="RefSeq" id="WP_203906029.1">
    <property type="nucleotide sequence ID" value="NZ_BONY01000001.1"/>
</dbReference>
<feature type="domain" description="VOC" evidence="1">
    <location>
        <begin position="6"/>
        <end position="132"/>
    </location>
</feature>
<gene>
    <name evidence="2" type="ORF">Rhe02_01540</name>
</gene>
<dbReference type="Proteomes" id="UP000612899">
    <property type="component" value="Unassembled WGS sequence"/>
</dbReference>
<dbReference type="Gene3D" id="3.10.180.10">
    <property type="entry name" value="2,3-Dihydroxybiphenyl 1,2-Dioxygenase, domain 1"/>
    <property type="match status" value="1"/>
</dbReference>
<evidence type="ECO:0000313" key="2">
    <source>
        <dbReference type="EMBL" id="GIH02087.1"/>
    </source>
</evidence>
<protein>
    <recommendedName>
        <fullName evidence="1">VOC domain-containing protein</fullName>
    </recommendedName>
</protein>
<evidence type="ECO:0000313" key="3">
    <source>
        <dbReference type="Proteomes" id="UP000612899"/>
    </source>
</evidence>
<dbReference type="PROSITE" id="PS51819">
    <property type="entry name" value="VOC"/>
    <property type="match status" value="1"/>
</dbReference>
<sequence length="132" mass="13718">MSQFKGFANVVYPTDDLQASVAAWTAILDQEPAFVGDDFAGFTGKGVEVALSSAPWVDHPLVFWKVDNLEEAREELISRGAVPMGEVADGSLAELGTAKITNGDPKTGIVDVGAGKLAVLKAADGNLVALTS</sequence>
<reference evidence="2" key="1">
    <citation type="submission" date="2021-01" db="EMBL/GenBank/DDBJ databases">
        <title>Whole genome shotgun sequence of Rhizocola hellebori NBRC 109834.</title>
        <authorList>
            <person name="Komaki H."/>
            <person name="Tamura T."/>
        </authorList>
    </citation>
    <scope>NUCLEOTIDE SEQUENCE</scope>
    <source>
        <strain evidence="2">NBRC 109834</strain>
    </source>
</reference>
<dbReference type="EMBL" id="BONY01000001">
    <property type="protein sequence ID" value="GIH02087.1"/>
    <property type="molecule type" value="Genomic_DNA"/>
</dbReference>
<dbReference type="InterPro" id="IPR037523">
    <property type="entry name" value="VOC_core"/>
</dbReference>
<keyword evidence="3" id="KW-1185">Reference proteome</keyword>
<comment type="caution">
    <text evidence="2">The sequence shown here is derived from an EMBL/GenBank/DDBJ whole genome shotgun (WGS) entry which is preliminary data.</text>
</comment>
<dbReference type="InterPro" id="IPR029068">
    <property type="entry name" value="Glyas_Bleomycin-R_OHBP_Dase"/>
</dbReference>
<evidence type="ECO:0000259" key="1">
    <source>
        <dbReference type="PROSITE" id="PS51819"/>
    </source>
</evidence>
<name>A0A8J3Q256_9ACTN</name>
<proteinExistence type="predicted"/>